<gene>
    <name evidence="9" type="ORF">NCTC503_00095</name>
</gene>
<dbReference type="EMBL" id="LR590481">
    <property type="protein sequence ID" value="VTQ81926.1"/>
    <property type="molecule type" value="Genomic_DNA"/>
</dbReference>
<evidence type="ECO:0000256" key="4">
    <source>
        <dbReference type="ARBA" id="ARBA00022692"/>
    </source>
</evidence>
<reference evidence="9 10" key="1">
    <citation type="submission" date="2019-05" db="EMBL/GenBank/DDBJ databases">
        <authorList>
            <consortium name="Pathogen Informatics"/>
        </authorList>
    </citation>
    <scope>NUCLEOTIDE SEQUENCE [LARGE SCALE GENOMIC DNA]</scope>
    <source>
        <strain evidence="9 10">NCTC503</strain>
    </source>
</reference>
<accession>A0A4U9QTJ2</accession>
<feature type="transmembrane region" description="Helical" evidence="8">
    <location>
        <begin position="79"/>
        <end position="101"/>
    </location>
</feature>
<protein>
    <submittedName>
        <fullName evidence="9">Putative argB</fullName>
    </submittedName>
</protein>
<evidence type="ECO:0000256" key="2">
    <source>
        <dbReference type="ARBA" id="ARBA00022654"/>
    </source>
</evidence>
<evidence type="ECO:0000256" key="7">
    <source>
        <dbReference type="ARBA" id="ARBA00023136"/>
    </source>
</evidence>
<dbReference type="GO" id="GO:0006508">
    <property type="term" value="P:proteolysis"/>
    <property type="evidence" value="ECO:0007669"/>
    <property type="project" value="UniProtKB-KW"/>
</dbReference>
<dbReference type="Proteomes" id="UP000308489">
    <property type="component" value="Chromosome 1"/>
</dbReference>
<organism evidence="9 10">
    <name type="scientific">Hathewaya histolytica</name>
    <name type="common">Clostridium histolyticum</name>
    <dbReference type="NCBI Taxonomy" id="1498"/>
    <lineage>
        <taxon>Bacteria</taxon>
        <taxon>Bacillati</taxon>
        <taxon>Bacillota</taxon>
        <taxon>Clostridia</taxon>
        <taxon>Eubacteriales</taxon>
        <taxon>Clostridiaceae</taxon>
        <taxon>Hathewaya</taxon>
    </lineage>
</organism>
<dbReference type="GO" id="GO:0009372">
    <property type="term" value="P:quorum sensing"/>
    <property type="evidence" value="ECO:0007669"/>
    <property type="project" value="UniProtKB-KW"/>
</dbReference>
<dbReference type="SMART" id="SM00793">
    <property type="entry name" value="AgrB"/>
    <property type="match status" value="1"/>
</dbReference>
<evidence type="ECO:0000256" key="3">
    <source>
        <dbReference type="ARBA" id="ARBA00022670"/>
    </source>
</evidence>
<proteinExistence type="predicted"/>
<dbReference type="KEGG" id="hhw:NCTC503_00095"/>
<dbReference type="RefSeq" id="WP_138208943.1">
    <property type="nucleotide sequence ID" value="NZ_CBCRUQ010000011.1"/>
</dbReference>
<dbReference type="OrthoDB" id="2044325at2"/>
<keyword evidence="10" id="KW-1185">Reference proteome</keyword>
<keyword evidence="1" id="KW-1003">Cell membrane</keyword>
<feature type="transmembrane region" description="Helical" evidence="8">
    <location>
        <begin position="146"/>
        <end position="166"/>
    </location>
</feature>
<keyword evidence="5" id="KW-0378">Hydrolase</keyword>
<evidence type="ECO:0000256" key="1">
    <source>
        <dbReference type="ARBA" id="ARBA00022475"/>
    </source>
</evidence>
<feature type="transmembrane region" description="Helical" evidence="8">
    <location>
        <begin position="42"/>
        <end position="67"/>
    </location>
</feature>
<evidence type="ECO:0000256" key="6">
    <source>
        <dbReference type="ARBA" id="ARBA00022989"/>
    </source>
</evidence>
<keyword evidence="4 8" id="KW-0812">Transmembrane</keyword>
<keyword evidence="7 8" id="KW-0472">Membrane</keyword>
<sequence length="186" mass="21565">MIDILADKISLFIKDNTKFKSEDDVAKMKYSLQIIFGESFKLTVLLILFLIIGNLKYLLFSMGILFTTRPLIGGYHFKTVMGCLISSIIFFLITCIIGPIIPKLNILAYYIISIIIILIVFLKSPFPNRVRPIKNKKRKQTFKKKAIFFSTLWIIILLTIKDKNYLNCGFLNLSMQVCQIFFIKEM</sequence>
<keyword evidence="3" id="KW-0645">Protease</keyword>
<evidence type="ECO:0000256" key="5">
    <source>
        <dbReference type="ARBA" id="ARBA00022801"/>
    </source>
</evidence>
<keyword evidence="2" id="KW-0673">Quorum sensing</keyword>
<feature type="transmembrane region" description="Helical" evidence="8">
    <location>
        <begin position="107"/>
        <end position="126"/>
    </location>
</feature>
<dbReference type="AlphaFoldDB" id="A0A4U9QTJ2"/>
<name>A0A4U9QTJ2_HATHI</name>
<dbReference type="Pfam" id="PF04647">
    <property type="entry name" value="AgrB"/>
    <property type="match status" value="1"/>
</dbReference>
<keyword evidence="6 8" id="KW-1133">Transmembrane helix</keyword>
<evidence type="ECO:0000313" key="9">
    <source>
        <dbReference type="EMBL" id="VTQ81926.1"/>
    </source>
</evidence>
<dbReference type="GO" id="GO:0008233">
    <property type="term" value="F:peptidase activity"/>
    <property type="evidence" value="ECO:0007669"/>
    <property type="project" value="UniProtKB-KW"/>
</dbReference>
<evidence type="ECO:0000313" key="10">
    <source>
        <dbReference type="Proteomes" id="UP000308489"/>
    </source>
</evidence>
<dbReference type="GO" id="GO:0016020">
    <property type="term" value="C:membrane"/>
    <property type="evidence" value="ECO:0007669"/>
    <property type="project" value="InterPro"/>
</dbReference>
<dbReference type="InterPro" id="IPR006741">
    <property type="entry name" value="AgrB"/>
</dbReference>
<evidence type="ECO:0000256" key="8">
    <source>
        <dbReference type="SAM" id="Phobius"/>
    </source>
</evidence>